<dbReference type="STRING" id="159292.SAMN05192546_105195"/>
<keyword evidence="2" id="KW-1185">Reference proteome</keyword>
<evidence type="ECO:0000313" key="1">
    <source>
        <dbReference type="EMBL" id="SDY90165.1"/>
    </source>
</evidence>
<accession>A0A1H3NP30</accession>
<name>A0A1H3NP30_9FIRM</name>
<dbReference type="EMBL" id="FNPV01000005">
    <property type="protein sequence ID" value="SDY90165.1"/>
    <property type="molecule type" value="Genomic_DNA"/>
</dbReference>
<gene>
    <name evidence="1" type="ORF">SAMN05192546_105195</name>
</gene>
<organism evidence="1 2">
    <name type="scientific">Tindallia californiensis</name>
    <dbReference type="NCBI Taxonomy" id="159292"/>
    <lineage>
        <taxon>Bacteria</taxon>
        <taxon>Bacillati</taxon>
        <taxon>Bacillota</taxon>
        <taxon>Clostridia</taxon>
        <taxon>Peptostreptococcales</taxon>
        <taxon>Tindalliaceae</taxon>
        <taxon>Tindallia</taxon>
    </lineage>
</organism>
<dbReference type="AlphaFoldDB" id="A0A1H3NP30"/>
<evidence type="ECO:0000313" key="2">
    <source>
        <dbReference type="Proteomes" id="UP000199230"/>
    </source>
</evidence>
<proteinExistence type="predicted"/>
<sequence>MISIKELTPSDYDAFLCYLTCNNVSKDFSIDENSPILILLEDKRIKGFLSTTNYEHTFSTFDYLVTDHDYDFKDGLVRAAINSCYKRGIQWIVCRESFIKNKFPLKDYFEIIQRNHELYSLFSIHPSHKLNETYYFINSDIIYTTGCRGRVSNIVSST</sequence>
<reference evidence="1 2" key="1">
    <citation type="submission" date="2016-10" db="EMBL/GenBank/DDBJ databases">
        <authorList>
            <person name="de Groot N.N."/>
        </authorList>
    </citation>
    <scope>NUCLEOTIDE SEQUENCE [LARGE SCALE GENOMIC DNA]</scope>
    <source>
        <strain evidence="1 2">APO</strain>
    </source>
</reference>
<evidence type="ECO:0008006" key="3">
    <source>
        <dbReference type="Google" id="ProtNLM"/>
    </source>
</evidence>
<dbReference type="RefSeq" id="WP_093313315.1">
    <property type="nucleotide sequence ID" value="NZ_FNPV01000005.1"/>
</dbReference>
<dbReference type="Proteomes" id="UP000199230">
    <property type="component" value="Unassembled WGS sequence"/>
</dbReference>
<protein>
    <recommendedName>
        <fullName evidence="3">N-acetyltransferase domain-containing protein</fullName>
    </recommendedName>
</protein>